<proteinExistence type="predicted"/>
<organism evidence="2 3">
    <name type="scientific">Parvularcula bermudensis (strain ATCC BAA-594 / HTCC2503 / KCTC 12087)</name>
    <dbReference type="NCBI Taxonomy" id="314260"/>
    <lineage>
        <taxon>Bacteria</taxon>
        <taxon>Pseudomonadati</taxon>
        <taxon>Pseudomonadota</taxon>
        <taxon>Alphaproteobacteria</taxon>
        <taxon>Parvularculales</taxon>
        <taxon>Parvularculaceae</taxon>
        <taxon>Parvularcula</taxon>
    </lineage>
</organism>
<gene>
    <name evidence="2" type="ordered locus">PB2503_08919</name>
</gene>
<reference evidence="2 3" key="2">
    <citation type="journal article" date="2011" name="J. Bacteriol.">
        <title>Complete genome sequence of strain HTCC2503T of Parvularcula bermudensis, the type species of the order "Parvularculales" in the class Alphaproteobacteria.</title>
        <authorList>
            <person name="Oh H.M."/>
            <person name="Kang I."/>
            <person name="Vergin K.L."/>
            <person name="Kang D."/>
            <person name="Rhee K.H."/>
            <person name="Giovannoni S.J."/>
            <person name="Cho J.C."/>
        </authorList>
    </citation>
    <scope>NUCLEOTIDE SEQUENCE [LARGE SCALE GENOMIC DNA]</scope>
    <source>
        <strain evidence="3">ATCC BAA-594 / HTCC2503 / KCTC 12087</strain>
    </source>
</reference>
<protein>
    <submittedName>
        <fullName evidence="2">Uncharacterized protein</fullName>
    </submittedName>
</protein>
<name>E0TCE7_PARBH</name>
<reference evidence="3" key="1">
    <citation type="submission" date="2010-08" db="EMBL/GenBank/DDBJ databases">
        <title>Genome sequence of Parvularcula bermudensis HTCC2503.</title>
        <authorList>
            <person name="Kang D.-M."/>
            <person name="Oh H.-M."/>
            <person name="Cho J.-C."/>
        </authorList>
    </citation>
    <scope>NUCLEOTIDE SEQUENCE [LARGE SCALE GENOMIC DNA]</scope>
    <source>
        <strain evidence="3">ATCC BAA-594 / HTCC2503 / KCTC 12087</strain>
    </source>
</reference>
<dbReference type="Proteomes" id="UP000001302">
    <property type="component" value="Chromosome"/>
</dbReference>
<sequence length="246" mass="26118">MMSSMPILMAVFLVTQPTAPGIDNGPEEIAGTYFGPPETVEAASVINDAEAEELGPIALAERIGEVDTQLASCQTLRLQMTALIGDTYGSYSVHPDWVRAYKNCIVARWDEIQLLGRVIEAKEQALMSGKDAQSAVRVADAFARLETYRTQVENEIEKESQKQTALIAYYNSGDRSALTAATAPSMATPTAPGATTPSPAAAAAEKAEEVTDAVEEMLPDDLETSTEAPKGANDAQDEASSGSEVE</sequence>
<feature type="compositionally biased region" description="Low complexity" evidence="1">
    <location>
        <begin position="182"/>
        <end position="204"/>
    </location>
</feature>
<dbReference type="OrthoDB" id="9858680at2"/>
<evidence type="ECO:0000313" key="2">
    <source>
        <dbReference type="EMBL" id="ADM09837.1"/>
    </source>
</evidence>
<dbReference type="KEGG" id="pbr:PB2503_08919"/>
<keyword evidence="3" id="KW-1185">Reference proteome</keyword>
<feature type="region of interest" description="Disordered" evidence="1">
    <location>
        <begin position="182"/>
        <end position="246"/>
    </location>
</feature>
<accession>E0TCE7</accession>
<dbReference type="RefSeq" id="WP_013300811.1">
    <property type="nucleotide sequence ID" value="NC_014414.1"/>
</dbReference>
<evidence type="ECO:0000313" key="3">
    <source>
        <dbReference type="Proteomes" id="UP000001302"/>
    </source>
</evidence>
<dbReference type="AlphaFoldDB" id="E0TCE7"/>
<dbReference type="HOGENOM" id="CLU_1128217_0_0_5"/>
<dbReference type="STRING" id="314260.PB2503_08919"/>
<feature type="compositionally biased region" description="Acidic residues" evidence="1">
    <location>
        <begin position="210"/>
        <end position="224"/>
    </location>
</feature>
<dbReference type="EMBL" id="CP002156">
    <property type="protein sequence ID" value="ADM09837.1"/>
    <property type="molecule type" value="Genomic_DNA"/>
</dbReference>
<evidence type="ECO:0000256" key="1">
    <source>
        <dbReference type="SAM" id="MobiDB-lite"/>
    </source>
</evidence>